<evidence type="ECO:0000256" key="3">
    <source>
        <dbReference type="ARBA" id="ARBA00023125"/>
    </source>
</evidence>
<dbReference type="Pfam" id="PF03106">
    <property type="entry name" value="WRKY"/>
    <property type="match status" value="1"/>
</dbReference>
<dbReference type="GO" id="GO:0050832">
    <property type="term" value="P:defense response to fungus"/>
    <property type="evidence" value="ECO:0007669"/>
    <property type="project" value="UniProtKB-ARBA"/>
</dbReference>
<dbReference type="FunFam" id="2.20.25.80:FF:000008">
    <property type="entry name" value="WRKY transcription factor 40"/>
    <property type="match status" value="1"/>
</dbReference>
<dbReference type="EMBL" id="JAMSHJ010000005">
    <property type="protein sequence ID" value="KAI5414231.1"/>
    <property type="molecule type" value="Genomic_DNA"/>
</dbReference>
<dbReference type="GO" id="GO:0031347">
    <property type="term" value="P:regulation of defense response"/>
    <property type="evidence" value="ECO:0007669"/>
    <property type="project" value="UniProtKB-ARBA"/>
</dbReference>
<comment type="subcellular location">
    <subcellularLocation>
        <location evidence="1">Nucleus</location>
    </subcellularLocation>
</comment>
<dbReference type="GO" id="GO:0042742">
    <property type="term" value="P:defense response to bacterium"/>
    <property type="evidence" value="ECO:0007669"/>
    <property type="project" value="UniProtKB-ARBA"/>
</dbReference>
<dbReference type="SMART" id="SM00774">
    <property type="entry name" value="WRKY"/>
    <property type="match status" value="1"/>
</dbReference>
<accession>A0A9D5AP09</accession>
<evidence type="ECO:0000256" key="4">
    <source>
        <dbReference type="ARBA" id="ARBA00023163"/>
    </source>
</evidence>
<dbReference type="InterPro" id="IPR036576">
    <property type="entry name" value="WRKY_dom_sf"/>
</dbReference>
<comment type="caution">
    <text evidence="8">The sequence shown here is derived from an EMBL/GenBank/DDBJ whole genome shotgun (WGS) entry which is preliminary data.</text>
</comment>
<dbReference type="InterPro" id="IPR003657">
    <property type="entry name" value="WRKY_dom"/>
</dbReference>
<evidence type="ECO:0000259" key="7">
    <source>
        <dbReference type="PROSITE" id="PS50811"/>
    </source>
</evidence>
<dbReference type="InterPro" id="IPR044810">
    <property type="entry name" value="WRKY_plant"/>
</dbReference>
<dbReference type="GO" id="GO:0005634">
    <property type="term" value="C:nucleus"/>
    <property type="evidence" value="ECO:0007669"/>
    <property type="project" value="UniProtKB-SubCell"/>
</dbReference>
<gene>
    <name evidence="8" type="ORF">KIW84_058390</name>
</gene>
<dbReference type="GO" id="GO:0003700">
    <property type="term" value="F:DNA-binding transcription factor activity"/>
    <property type="evidence" value="ECO:0007669"/>
    <property type="project" value="InterPro"/>
</dbReference>
<proteinExistence type="predicted"/>
<dbReference type="SUPFAM" id="SSF118290">
    <property type="entry name" value="WRKY DNA-binding domain"/>
    <property type="match status" value="1"/>
</dbReference>
<feature type="compositionally biased region" description="Low complexity" evidence="6">
    <location>
        <begin position="128"/>
        <end position="142"/>
    </location>
</feature>
<dbReference type="PROSITE" id="PS50811">
    <property type="entry name" value="WRKY"/>
    <property type="match status" value="1"/>
</dbReference>
<evidence type="ECO:0000313" key="9">
    <source>
        <dbReference type="Proteomes" id="UP001058974"/>
    </source>
</evidence>
<dbReference type="Gramene" id="Psat05G0839000-T2">
    <property type="protein sequence ID" value="KAI5414231.1"/>
    <property type="gene ID" value="KIW84_058390"/>
</dbReference>
<dbReference type="Proteomes" id="UP001058974">
    <property type="component" value="Chromosome 5"/>
</dbReference>
<sequence>NTSSNSSSLFISQQTSMDYSPWINTSLDLNINPQRPHLEAPINGMENNFFSLGMRSSSPKEESSGALVEELKRVSAENKKLTGMLTEMCENYNTLRNNLMEYMKKNPETKEVISSSKKRKSDEISTSNNNLIGVNGNNSESSSSDEDQSCKKPRELETCIKAKVSRVYFKTEASDSSLIVKDGYQWRKYGQKVTRDNPSPRAYFKCSFAPSCAVKKKVQRSVDDPSVTVATYEGEHNHPHPSQMEPTNNRCRNQMNSVAPSSAAAPSTVTLDWTKKTKCSNDSSYKNRMINSDSKMEIPQILVEQMASSLTKDVKFRAALAAAISGQMLHQN</sequence>
<dbReference type="GO" id="GO:0043565">
    <property type="term" value="F:sequence-specific DNA binding"/>
    <property type="evidence" value="ECO:0007669"/>
    <property type="project" value="InterPro"/>
</dbReference>
<keyword evidence="5" id="KW-0539">Nucleus</keyword>
<evidence type="ECO:0000256" key="2">
    <source>
        <dbReference type="ARBA" id="ARBA00023015"/>
    </source>
</evidence>
<dbReference type="PANTHER" id="PTHR31429">
    <property type="entry name" value="WRKY TRANSCRIPTION FACTOR 36-RELATED"/>
    <property type="match status" value="1"/>
</dbReference>
<evidence type="ECO:0000256" key="1">
    <source>
        <dbReference type="ARBA" id="ARBA00004123"/>
    </source>
</evidence>
<keyword evidence="9" id="KW-1185">Reference proteome</keyword>
<keyword evidence="3" id="KW-0238">DNA-binding</keyword>
<protein>
    <recommendedName>
        <fullName evidence="7">WRKY domain-containing protein</fullName>
    </recommendedName>
</protein>
<dbReference type="Gene3D" id="2.20.25.80">
    <property type="entry name" value="WRKY domain"/>
    <property type="match status" value="1"/>
</dbReference>
<evidence type="ECO:0000256" key="5">
    <source>
        <dbReference type="ARBA" id="ARBA00023242"/>
    </source>
</evidence>
<dbReference type="GO" id="GO:0002237">
    <property type="term" value="P:response to molecule of bacterial origin"/>
    <property type="evidence" value="ECO:0007669"/>
    <property type="project" value="UniProtKB-ARBA"/>
</dbReference>
<dbReference type="AlphaFoldDB" id="A0A9D5AP09"/>
<keyword evidence="2" id="KW-0805">Transcription regulation</keyword>
<dbReference type="GO" id="GO:0009751">
    <property type="term" value="P:response to salicylic acid"/>
    <property type="evidence" value="ECO:0007669"/>
    <property type="project" value="UniProtKB-ARBA"/>
</dbReference>
<evidence type="ECO:0000256" key="6">
    <source>
        <dbReference type="SAM" id="MobiDB-lite"/>
    </source>
</evidence>
<evidence type="ECO:0000313" key="8">
    <source>
        <dbReference type="EMBL" id="KAI5414231.1"/>
    </source>
</evidence>
<keyword evidence="4" id="KW-0804">Transcription</keyword>
<feature type="region of interest" description="Disordered" evidence="6">
    <location>
        <begin position="107"/>
        <end position="152"/>
    </location>
</feature>
<organism evidence="8 9">
    <name type="scientific">Pisum sativum</name>
    <name type="common">Garden pea</name>
    <name type="synonym">Lathyrus oleraceus</name>
    <dbReference type="NCBI Taxonomy" id="3888"/>
    <lineage>
        <taxon>Eukaryota</taxon>
        <taxon>Viridiplantae</taxon>
        <taxon>Streptophyta</taxon>
        <taxon>Embryophyta</taxon>
        <taxon>Tracheophyta</taxon>
        <taxon>Spermatophyta</taxon>
        <taxon>Magnoliopsida</taxon>
        <taxon>eudicotyledons</taxon>
        <taxon>Gunneridae</taxon>
        <taxon>Pentapetalae</taxon>
        <taxon>rosids</taxon>
        <taxon>fabids</taxon>
        <taxon>Fabales</taxon>
        <taxon>Fabaceae</taxon>
        <taxon>Papilionoideae</taxon>
        <taxon>50 kb inversion clade</taxon>
        <taxon>NPAAA clade</taxon>
        <taxon>Hologalegina</taxon>
        <taxon>IRL clade</taxon>
        <taxon>Fabeae</taxon>
        <taxon>Lathyrus</taxon>
    </lineage>
</organism>
<reference evidence="8 9" key="1">
    <citation type="journal article" date="2022" name="Nat. Genet.">
        <title>Improved pea reference genome and pan-genome highlight genomic features and evolutionary characteristics.</title>
        <authorList>
            <person name="Yang T."/>
            <person name="Liu R."/>
            <person name="Luo Y."/>
            <person name="Hu S."/>
            <person name="Wang D."/>
            <person name="Wang C."/>
            <person name="Pandey M.K."/>
            <person name="Ge S."/>
            <person name="Xu Q."/>
            <person name="Li N."/>
            <person name="Li G."/>
            <person name="Huang Y."/>
            <person name="Saxena R.K."/>
            <person name="Ji Y."/>
            <person name="Li M."/>
            <person name="Yan X."/>
            <person name="He Y."/>
            <person name="Liu Y."/>
            <person name="Wang X."/>
            <person name="Xiang C."/>
            <person name="Varshney R.K."/>
            <person name="Ding H."/>
            <person name="Gao S."/>
            <person name="Zong X."/>
        </authorList>
    </citation>
    <scope>NUCLEOTIDE SEQUENCE [LARGE SCALE GENOMIC DNA]</scope>
    <source>
        <strain evidence="8 9">cv. Zhongwan 6</strain>
    </source>
</reference>
<feature type="non-terminal residue" evidence="8">
    <location>
        <position position="1"/>
    </location>
</feature>
<dbReference type="PANTHER" id="PTHR31429:SF98">
    <property type="entry name" value="TRANSCRIPTION FACTOR WRKY FAMILY-RELATED"/>
    <property type="match status" value="1"/>
</dbReference>
<feature type="domain" description="WRKY" evidence="7">
    <location>
        <begin position="175"/>
        <end position="241"/>
    </location>
</feature>
<feature type="region of interest" description="Disordered" evidence="6">
    <location>
        <begin position="232"/>
        <end position="251"/>
    </location>
</feature>
<name>A0A9D5AP09_PEA</name>